<comment type="caution">
    <text evidence="1">The sequence shown here is derived from an EMBL/GenBank/DDBJ whole genome shotgun (WGS) entry which is preliminary data.</text>
</comment>
<sequence length="54" mass="5637">MCVCISELVWCVFSRPQCVSLCCITSSPSAPAVAPSCSSASLCTLTDRGFCTTL</sequence>
<name>A0ACC5Z735_9TELE</name>
<evidence type="ECO:0000313" key="1">
    <source>
        <dbReference type="EMBL" id="MCJ8742951.1"/>
    </source>
</evidence>
<evidence type="ECO:0000313" key="2">
    <source>
        <dbReference type="Proteomes" id="UP000830395"/>
    </source>
</evidence>
<dbReference type="Proteomes" id="UP000830395">
    <property type="component" value="Chromosome 18"/>
</dbReference>
<protein>
    <submittedName>
        <fullName evidence="1">Uncharacterized protein</fullName>
    </submittedName>
</protein>
<gene>
    <name evidence="1" type="ORF">PDJAM_G00088160</name>
</gene>
<organism evidence="1 2">
    <name type="scientific">Pangasius djambal</name>
    <dbReference type="NCBI Taxonomy" id="1691987"/>
    <lineage>
        <taxon>Eukaryota</taxon>
        <taxon>Metazoa</taxon>
        <taxon>Chordata</taxon>
        <taxon>Craniata</taxon>
        <taxon>Vertebrata</taxon>
        <taxon>Euteleostomi</taxon>
        <taxon>Actinopterygii</taxon>
        <taxon>Neopterygii</taxon>
        <taxon>Teleostei</taxon>
        <taxon>Ostariophysi</taxon>
        <taxon>Siluriformes</taxon>
        <taxon>Pangasiidae</taxon>
        <taxon>Pangasius</taxon>
    </lineage>
</organism>
<accession>A0ACC5Z735</accession>
<keyword evidence="2" id="KW-1185">Reference proteome</keyword>
<reference evidence="1" key="1">
    <citation type="submission" date="2020-02" db="EMBL/GenBank/DDBJ databases">
        <title>Genome sequencing of the panga catfish, Pangasius djambal.</title>
        <authorList>
            <person name="Wen M."/>
            <person name="Zahm M."/>
            <person name="Roques C."/>
            <person name="Cabau C."/>
            <person name="Klopp C."/>
            <person name="Donnadieu C."/>
            <person name="Jouanno E."/>
            <person name="Avarre J.-C."/>
            <person name="Campet M."/>
            <person name="Ha T."/>
            <person name="Dugue R."/>
            <person name="Lampietro C."/>
            <person name="Louis A."/>
            <person name="Herpin A."/>
            <person name="Echchiki A."/>
            <person name="Berthelot C."/>
            <person name="Parey E."/>
            <person name="Roest-Crollius H."/>
            <person name="Braasch I."/>
            <person name="Postlethwait J.H."/>
            <person name="Bobe J."/>
            <person name="Montfort J."/>
            <person name="Bouchez O."/>
            <person name="Begum T."/>
            <person name="Schartl M."/>
            <person name="Gustiano R."/>
            <person name="Guiguen Y."/>
        </authorList>
    </citation>
    <scope>NUCLEOTIDE SEQUENCE</scope>
    <source>
        <strain evidence="1">Pdj_M5554</strain>
    </source>
</reference>
<dbReference type="EMBL" id="CM040992">
    <property type="protein sequence ID" value="MCJ8742951.1"/>
    <property type="molecule type" value="Genomic_DNA"/>
</dbReference>
<proteinExistence type="predicted"/>